<dbReference type="InterPro" id="IPR053139">
    <property type="entry name" value="Surface_bspA-like"/>
</dbReference>
<dbReference type="PANTHER" id="PTHR45661:SF3">
    <property type="entry name" value="IG-LIKE DOMAIN-CONTAINING PROTEIN"/>
    <property type="match status" value="1"/>
</dbReference>
<dbReference type="EMBL" id="BLLK01000022">
    <property type="protein sequence ID" value="GFH47048.1"/>
    <property type="molecule type" value="Genomic_DNA"/>
</dbReference>
<dbReference type="SUPFAM" id="SSF52058">
    <property type="entry name" value="L domain-like"/>
    <property type="match status" value="1"/>
</dbReference>
<evidence type="ECO:0008006" key="3">
    <source>
        <dbReference type="Google" id="ProtNLM"/>
    </source>
</evidence>
<reference evidence="1 2" key="1">
    <citation type="journal article" date="2021" name="Sci. Rep.">
        <title>The genome of the diatom Chaetoceros tenuissimus carries an ancient integrated fragment of an extant virus.</title>
        <authorList>
            <person name="Hongo Y."/>
            <person name="Kimura K."/>
            <person name="Takaki Y."/>
            <person name="Yoshida Y."/>
            <person name="Baba S."/>
            <person name="Kobayashi G."/>
            <person name="Nagasaki K."/>
            <person name="Hano T."/>
            <person name="Tomaru Y."/>
        </authorList>
    </citation>
    <scope>NUCLEOTIDE SEQUENCE [LARGE SCALE GENOMIC DNA]</scope>
    <source>
        <strain evidence="1 2">NIES-3715</strain>
    </source>
</reference>
<sequence>MRVQTEEWRRFIPGVRMYKGKKTLFYNGETLVDGWTGDWLIYNGDERQSWEVIIVLPGVEIIPERTFRDCFYIETVIMANTVRRMESGAFNNCMSLVFIKLSRNLEFIGSHTFWCCKSLTSIFIPPSCTEIGDYAFYGCVQLLILGIPQQVEVGEFVFHSTALIRASTLENADDETVVQWVKSINNGETYDLHRACSSSNPIAEIIHALVNQHGIRSMKMPNTIGITPSQYLAANTFADISEKEIINRYISEMMGETV</sequence>
<accession>A0AAD3CJH7</accession>
<dbReference type="AlphaFoldDB" id="A0AAD3CJH7"/>
<comment type="caution">
    <text evidence="1">The sequence shown here is derived from an EMBL/GenBank/DDBJ whole genome shotgun (WGS) entry which is preliminary data.</text>
</comment>
<gene>
    <name evidence="1" type="ORF">CTEN210_03523</name>
</gene>
<proteinExistence type="predicted"/>
<dbReference type="InterPro" id="IPR032675">
    <property type="entry name" value="LRR_dom_sf"/>
</dbReference>
<evidence type="ECO:0000313" key="1">
    <source>
        <dbReference type="EMBL" id="GFH47048.1"/>
    </source>
</evidence>
<dbReference type="PANTHER" id="PTHR45661">
    <property type="entry name" value="SURFACE ANTIGEN"/>
    <property type="match status" value="1"/>
</dbReference>
<dbReference type="Gene3D" id="3.80.10.10">
    <property type="entry name" value="Ribonuclease Inhibitor"/>
    <property type="match status" value="1"/>
</dbReference>
<evidence type="ECO:0000313" key="2">
    <source>
        <dbReference type="Proteomes" id="UP001054902"/>
    </source>
</evidence>
<dbReference type="Pfam" id="PF13306">
    <property type="entry name" value="LRR_5"/>
    <property type="match status" value="1"/>
</dbReference>
<name>A0AAD3CJH7_9STRA</name>
<dbReference type="InterPro" id="IPR026906">
    <property type="entry name" value="LRR_5"/>
</dbReference>
<protein>
    <recommendedName>
        <fullName evidence="3">Leucine-rich repeat domain-containing protein</fullName>
    </recommendedName>
</protein>
<dbReference type="Proteomes" id="UP001054902">
    <property type="component" value="Unassembled WGS sequence"/>
</dbReference>
<organism evidence="1 2">
    <name type="scientific">Chaetoceros tenuissimus</name>
    <dbReference type="NCBI Taxonomy" id="426638"/>
    <lineage>
        <taxon>Eukaryota</taxon>
        <taxon>Sar</taxon>
        <taxon>Stramenopiles</taxon>
        <taxon>Ochrophyta</taxon>
        <taxon>Bacillariophyta</taxon>
        <taxon>Coscinodiscophyceae</taxon>
        <taxon>Chaetocerotophycidae</taxon>
        <taxon>Chaetocerotales</taxon>
        <taxon>Chaetocerotaceae</taxon>
        <taxon>Chaetoceros</taxon>
    </lineage>
</organism>
<keyword evidence="2" id="KW-1185">Reference proteome</keyword>